<keyword evidence="3" id="KW-1185">Reference proteome</keyword>
<name>A0ABT3DGC5_9BACI</name>
<dbReference type="EMBL" id="JAOYEY010000036">
    <property type="protein sequence ID" value="MCV9886109.1"/>
    <property type="molecule type" value="Genomic_DNA"/>
</dbReference>
<proteinExistence type="predicted"/>
<evidence type="ECO:0000313" key="3">
    <source>
        <dbReference type="Proteomes" id="UP001526147"/>
    </source>
</evidence>
<organism evidence="2 3">
    <name type="scientific">Metabacillus halosaccharovorans</name>
    <dbReference type="NCBI Taxonomy" id="930124"/>
    <lineage>
        <taxon>Bacteria</taxon>
        <taxon>Bacillati</taxon>
        <taxon>Bacillota</taxon>
        <taxon>Bacilli</taxon>
        <taxon>Bacillales</taxon>
        <taxon>Bacillaceae</taxon>
        <taxon>Metabacillus</taxon>
    </lineage>
</organism>
<dbReference type="RefSeq" id="WP_264142759.1">
    <property type="nucleotide sequence ID" value="NZ_JAOYEY010000036.1"/>
</dbReference>
<accession>A0ABT3DGC5</accession>
<evidence type="ECO:0008006" key="4">
    <source>
        <dbReference type="Google" id="ProtNLM"/>
    </source>
</evidence>
<dbReference type="Proteomes" id="UP001526147">
    <property type="component" value="Unassembled WGS sequence"/>
</dbReference>
<comment type="caution">
    <text evidence="2">The sequence shown here is derived from an EMBL/GenBank/DDBJ whole genome shotgun (WGS) entry which is preliminary data.</text>
</comment>
<reference evidence="2 3" key="1">
    <citation type="submission" date="2022-10" db="EMBL/GenBank/DDBJ databases">
        <title>Draft genome assembly of moderately radiation resistant bacterium Metabacillus halosaccharovorans.</title>
        <authorList>
            <person name="Pal S."/>
            <person name="Gopinathan A."/>
        </authorList>
    </citation>
    <scope>NUCLEOTIDE SEQUENCE [LARGE SCALE GENOMIC DNA]</scope>
    <source>
        <strain evidence="2 3">VITHBRA001</strain>
    </source>
</reference>
<sequence length="218" mass="24987">MNKTISAFILIGLLLLTGCQQTTEEQPERAEESEETNPEQENNQNQDTPEKSEEQLVQEKADKVISLIKAKNAEELTNYVHQEKGVLFSPYAHIEKDAIAIKKDELVNSFQSKDKQTWGTRDGSGEPIELTPLEYFNEFIYDANYAEADEVVLNPTEPRGNTIKNIQDFFPDAHVVEYYVKGTEENENMDWKALNLVFEKDSTGEWKLVAVVHDQWTI</sequence>
<gene>
    <name evidence="2" type="ORF">OIH86_10610</name>
</gene>
<evidence type="ECO:0000313" key="2">
    <source>
        <dbReference type="EMBL" id="MCV9886109.1"/>
    </source>
</evidence>
<dbReference type="PROSITE" id="PS51257">
    <property type="entry name" value="PROKAR_LIPOPROTEIN"/>
    <property type="match status" value="1"/>
</dbReference>
<evidence type="ECO:0000256" key="1">
    <source>
        <dbReference type="SAM" id="MobiDB-lite"/>
    </source>
</evidence>
<feature type="region of interest" description="Disordered" evidence="1">
    <location>
        <begin position="22"/>
        <end position="56"/>
    </location>
</feature>
<protein>
    <recommendedName>
        <fullName evidence="4">Lipoprotein</fullName>
    </recommendedName>
</protein>